<protein>
    <submittedName>
        <fullName evidence="1">DUF3872 domain-containing protein</fullName>
    </submittedName>
</protein>
<dbReference type="Proteomes" id="UP001139366">
    <property type="component" value="Unassembled WGS sequence"/>
</dbReference>
<dbReference type="InterPro" id="IPR024355">
    <property type="entry name" value="TraQ_bacteroidetes"/>
</dbReference>
<evidence type="ECO:0000313" key="1">
    <source>
        <dbReference type="EMBL" id="MBZ4037779.1"/>
    </source>
</evidence>
<feature type="non-terminal residue" evidence="1">
    <location>
        <position position="1546"/>
    </location>
</feature>
<dbReference type="InterPro" id="IPR038707">
    <property type="entry name" value="TraQ_sf"/>
</dbReference>
<comment type="caution">
    <text evidence="1">The sequence shown here is derived from an EMBL/GenBank/DDBJ whole genome shotgun (WGS) entry which is preliminary data.</text>
</comment>
<proteinExistence type="predicted"/>
<organism evidence="1 2">
    <name type="scientific">Flavobacterium potami</name>
    <dbReference type="NCBI Taxonomy" id="2872310"/>
    <lineage>
        <taxon>Bacteria</taxon>
        <taxon>Pseudomonadati</taxon>
        <taxon>Bacteroidota</taxon>
        <taxon>Flavobacteriia</taxon>
        <taxon>Flavobacteriales</taxon>
        <taxon>Flavobacteriaceae</taxon>
        <taxon>Flavobacterium</taxon>
    </lineage>
</organism>
<dbReference type="PROSITE" id="PS51257">
    <property type="entry name" value="PROKAR_LIPOPROTEIN"/>
    <property type="match status" value="1"/>
</dbReference>
<dbReference type="Pfam" id="PF12988">
    <property type="entry name" value="TraQ_transposon"/>
    <property type="match status" value="2"/>
</dbReference>
<dbReference type="EMBL" id="JAINUY010000012">
    <property type="protein sequence ID" value="MBZ4037779.1"/>
    <property type="molecule type" value="Genomic_DNA"/>
</dbReference>
<evidence type="ECO:0000313" key="2">
    <source>
        <dbReference type="Proteomes" id="UP001139366"/>
    </source>
</evidence>
<keyword evidence="2" id="KW-1185">Reference proteome</keyword>
<name>A0A9X1KSU5_9FLAO</name>
<dbReference type="RefSeq" id="WP_223711451.1">
    <property type="nucleotide sequence ID" value="NZ_JAINUY010000012.1"/>
</dbReference>
<reference evidence="1 2" key="1">
    <citation type="journal article" date="2023" name="Antonie Van Leeuwenhoek">
        <title>Flavobacterium potami sp. nov., a multi-metal resistance genes harbouring bacterium isolated from shallow river silt.</title>
        <authorList>
            <person name="Li S."/>
            <person name="Mao S."/>
            <person name="Mu W."/>
            <person name="Guo B."/>
            <person name="Li C."/>
            <person name="Zhu Q."/>
            <person name="Hou X."/>
            <person name="Zhao Y."/>
            <person name="Wei S."/>
            <person name="Liu H."/>
            <person name="Liu A."/>
        </authorList>
    </citation>
    <scope>NUCLEOTIDE SEQUENCE [LARGE SCALE GENOMIC DNA]</scope>
    <source>
        <strain evidence="1 2">17A</strain>
    </source>
</reference>
<sequence>MKQFYKYITYFFVFAIVLLMGCTKDIDIEDEFSFEFEITALNEGFVYETAPFDIVIKPQRVVAGTTYEISYVLEKEESHFETKSPTTVIEPSEKFKLGETLEHKFNFLPTSVGDHVVIVTIKDNHGAVKSKTFNYKSKYAPFTFLLTPNLNTYTINAKGAMTSTLIRKEEDKFTFSYTVTNGTGIIYDGDTAITPGEEYILKNGVKQLHYMPSTLGLHMITASVTADDKAQVVRQVEVLVDNVSFTLSATAATTSLNANQELVIAIDLAEQTKTTGVKYEISHAYDPKGIAGTIKNPSGVAVQAGTTAPIEVGTHQYRFKPAGIGVSTITFKIKDSNGQVKEATVIITVQNVPFSFTAIPAEKTILLNKNAVINFNLVTNSNDTSGLTYKLVYSPIEGDGTLTSSDGTALKSGTPFNVDKGTFYFNYLPKTLGSHKLNFVVTDNNGEQRTASVEMNTTHTAVTFNVSSVTQTYVNQPISINYTITPQSSNDLDYKMNYYLSGGEGQLKNGQTEIVSGNFFDVSRGSFQYRFTPTVAGNYVFTFELKDSNGQIVKKDLTVVVLNNKFTFTPTPSQSVFVNEENTFSYALVPTGDYSGTTYNVSYSIESGQLGSFLKDNQPIQQGIPVTVTPTAFKLVYKPTSVGEHKIHYVVTDSNGLKEEITQIVQVVASNYKFSIQQSNTKIYKNNQDAIILSLSQDQINPRIKYVLNYTITGVGQLLENGVPVVNGNEITPGNKNYSFISDQSGNSKIEFSIKDSNDVSHSQTINYSVVNPDFTLSTTGDGTLNLGKNKAINYFISQVVTDNTASYQVRFLLENGGTGSGVVIRDGVEIPFGSFTDAKLGVTNMQFKGTQVGPVNVKVEVKDNYGIIHTSTIAFSVVEIGYTFSGASQSNEIFITASTNLNFDITETASSETEYEFKYAITKGEGIIKNGTKELLSNQWESVNIGSFNRTFVGTKEGESIIEFTVRNKTTSITKIQTIKINVIPSEYTFSASATSNNELAKVPVNVNFNLNQVGGGTDSYQMVFNTSGTGTFTYNNITYTQGQLIPFISGPSSGKYIGTSSGNHNVSFTVTNQNNKTKSAQVNITYKNNDFSLSTSGDGSLNVNQEKNFNVFLSQNANDNDISYQVKYTIGSGSVGNGYLTKGGSPVNLNSYEEINKGTTQLTFHGTEVGAISVLVDVKDSNGIVHSATVSFNVRGISFDFTGAPQQNSIFVTSTTNLNFDVTESAASGTGYEMKYAFTEGNGQIMNGANPVMANQWETVSTGSFNRTFVGTTEGAIKMLFTVRNKTSLTEKTQVVTVNVTPSDYSFNATGTTNNQITKTPVNVNFNVNQIGGGADTYGMTYTTSGTGTFVYNGTTYTAGEVIPVTKGSTNGQYIGTTGGAHDIVFTVTNQNAKARTATVKLTYINNDFTLSSSGDGSLNVNASKAFNLFLSQQTADNTISYEVKYTIGAGSVGTGTITQGGVAVPYGTATPIANGTTQLVFNGTAEGAVIINAEVKGSNGITHSTVLNFDVKGIAYTFTGAPQDNSIFVTASTNLNFDISETA</sequence>
<accession>A0A9X1KSU5</accession>
<dbReference type="Gene3D" id="2.60.40.2410">
    <property type="entry name" value="Uncharacterised protein PF12988, DUF3872"/>
    <property type="match status" value="14"/>
</dbReference>
<gene>
    <name evidence="1" type="ORF">K6T82_23685</name>
</gene>